<dbReference type="InterPro" id="IPR017907">
    <property type="entry name" value="Znf_RING_CS"/>
</dbReference>
<dbReference type="InterPro" id="IPR044066">
    <property type="entry name" value="TRIAD_supradom"/>
</dbReference>
<name>A0A9P8CA90_9HELO</name>
<dbReference type="EMBL" id="MU251357">
    <property type="protein sequence ID" value="KAG9239653.1"/>
    <property type="molecule type" value="Genomic_DNA"/>
</dbReference>
<evidence type="ECO:0000256" key="9">
    <source>
        <dbReference type="SAM" id="MobiDB-lite"/>
    </source>
</evidence>
<dbReference type="EC" id="2.3.2.31" evidence="2"/>
<dbReference type="Gene3D" id="1.20.120.1750">
    <property type="match status" value="1"/>
</dbReference>
<dbReference type="InterPro" id="IPR002867">
    <property type="entry name" value="IBR_dom"/>
</dbReference>
<reference evidence="11" key="1">
    <citation type="journal article" date="2021" name="IMA Fungus">
        <title>Genomic characterization of three marine fungi, including Emericellopsis atlantica sp. nov. with signatures of a generalist lifestyle and marine biomass degradation.</title>
        <authorList>
            <person name="Hagestad O.C."/>
            <person name="Hou L."/>
            <person name="Andersen J.H."/>
            <person name="Hansen E.H."/>
            <person name="Altermark B."/>
            <person name="Li C."/>
            <person name="Kuhnert E."/>
            <person name="Cox R.J."/>
            <person name="Crous P.W."/>
            <person name="Spatafora J.W."/>
            <person name="Lail K."/>
            <person name="Amirebrahimi M."/>
            <person name="Lipzen A."/>
            <person name="Pangilinan J."/>
            <person name="Andreopoulos W."/>
            <person name="Hayes R.D."/>
            <person name="Ng V."/>
            <person name="Grigoriev I.V."/>
            <person name="Jackson S.A."/>
            <person name="Sutton T.D.S."/>
            <person name="Dobson A.D.W."/>
            <person name="Rama T."/>
        </authorList>
    </citation>
    <scope>NUCLEOTIDE SEQUENCE</scope>
    <source>
        <strain evidence="11">TRa018bII</strain>
    </source>
</reference>
<keyword evidence="7" id="KW-0833">Ubl conjugation pathway</keyword>
<dbReference type="PROSITE" id="PS00518">
    <property type="entry name" value="ZF_RING_1"/>
    <property type="match status" value="1"/>
</dbReference>
<evidence type="ECO:0000256" key="4">
    <source>
        <dbReference type="ARBA" id="ARBA00022723"/>
    </source>
</evidence>
<evidence type="ECO:0000256" key="5">
    <source>
        <dbReference type="ARBA" id="ARBA00022737"/>
    </source>
</evidence>
<protein>
    <recommendedName>
        <fullName evidence="2">RBR-type E3 ubiquitin transferase</fullName>
        <ecNumber evidence="2">2.3.2.31</ecNumber>
    </recommendedName>
</protein>
<dbReference type="CDD" id="cd20335">
    <property type="entry name" value="BRcat_RBR"/>
    <property type="match status" value="1"/>
</dbReference>
<keyword evidence="3" id="KW-0808">Transferase</keyword>
<dbReference type="InterPro" id="IPR031127">
    <property type="entry name" value="E3_UB_ligase_RBR"/>
</dbReference>
<dbReference type="Proteomes" id="UP000824998">
    <property type="component" value="Unassembled WGS sequence"/>
</dbReference>
<proteinExistence type="predicted"/>
<evidence type="ECO:0000313" key="12">
    <source>
        <dbReference type="Proteomes" id="UP000824998"/>
    </source>
</evidence>
<feature type="domain" description="RING-type" evidence="10">
    <location>
        <begin position="170"/>
        <end position="362"/>
    </location>
</feature>
<dbReference type="PANTHER" id="PTHR11685">
    <property type="entry name" value="RBR FAMILY RING FINGER AND IBR DOMAIN-CONTAINING"/>
    <property type="match status" value="1"/>
</dbReference>
<comment type="catalytic activity">
    <reaction evidence="1">
        <text>[E2 ubiquitin-conjugating enzyme]-S-ubiquitinyl-L-cysteine + [acceptor protein]-L-lysine = [E2 ubiquitin-conjugating enzyme]-L-cysteine + [acceptor protein]-N(6)-ubiquitinyl-L-lysine.</text>
        <dbReference type="EC" id="2.3.2.31"/>
    </reaction>
</comment>
<feature type="compositionally biased region" description="Basic and acidic residues" evidence="9">
    <location>
        <begin position="393"/>
        <end position="405"/>
    </location>
</feature>
<dbReference type="OrthoDB" id="9977870at2759"/>
<keyword evidence="8" id="KW-0862">Zinc</keyword>
<dbReference type="SUPFAM" id="SSF57850">
    <property type="entry name" value="RING/U-box"/>
    <property type="match status" value="2"/>
</dbReference>
<evidence type="ECO:0000256" key="3">
    <source>
        <dbReference type="ARBA" id="ARBA00022679"/>
    </source>
</evidence>
<dbReference type="Pfam" id="PF01485">
    <property type="entry name" value="IBR"/>
    <property type="match status" value="2"/>
</dbReference>
<dbReference type="GO" id="GO:0016567">
    <property type="term" value="P:protein ubiquitination"/>
    <property type="evidence" value="ECO:0007669"/>
    <property type="project" value="InterPro"/>
</dbReference>
<dbReference type="GO" id="GO:0061630">
    <property type="term" value="F:ubiquitin protein ligase activity"/>
    <property type="evidence" value="ECO:0007669"/>
    <property type="project" value="UniProtKB-EC"/>
</dbReference>
<evidence type="ECO:0000256" key="7">
    <source>
        <dbReference type="ARBA" id="ARBA00022786"/>
    </source>
</evidence>
<feature type="region of interest" description="Disordered" evidence="9">
    <location>
        <begin position="375"/>
        <end position="411"/>
    </location>
</feature>
<comment type="caution">
    <text evidence="11">The sequence shown here is derived from an EMBL/GenBank/DDBJ whole genome shotgun (WGS) entry which is preliminary data.</text>
</comment>
<organism evidence="11 12">
    <name type="scientific">Amylocarpus encephaloides</name>
    <dbReference type="NCBI Taxonomy" id="45428"/>
    <lineage>
        <taxon>Eukaryota</taxon>
        <taxon>Fungi</taxon>
        <taxon>Dikarya</taxon>
        <taxon>Ascomycota</taxon>
        <taxon>Pezizomycotina</taxon>
        <taxon>Leotiomycetes</taxon>
        <taxon>Helotiales</taxon>
        <taxon>Helotiales incertae sedis</taxon>
        <taxon>Amylocarpus</taxon>
    </lineage>
</organism>
<evidence type="ECO:0000313" key="11">
    <source>
        <dbReference type="EMBL" id="KAG9239653.1"/>
    </source>
</evidence>
<evidence type="ECO:0000259" key="10">
    <source>
        <dbReference type="PROSITE" id="PS51873"/>
    </source>
</evidence>
<keyword evidence="4" id="KW-0479">Metal-binding</keyword>
<accession>A0A9P8CA90</accession>
<keyword evidence="6" id="KW-0863">Zinc-finger</keyword>
<dbReference type="SMART" id="SM00647">
    <property type="entry name" value="IBR"/>
    <property type="match status" value="2"/>
</dbReference>
<evidence type="ECO:0000256" key="2">
    <source>
        <dbReference type="ARBA" id="ARBA00012251"/>
    </source>
</evidence>
<dbReference type="GO" id="GO:0008270">
    <property type="term" value="F:zinc ion binding"/>
    <property type="evidence" value="ECO:0007669"/>
    <property type="project" value="UniProtKB-KW"/>
</dbReference>
<evidence type="ECO:0000256" key="6">
    <source>
        <dbReference type="ARBA" id="ARBA00022771"/>
    </source>
</evidence>
<gene>
    <name evidence="11" type="ORF">BJ875DRAFT_448003</name>
</gene>
<evidence type="ECO:0000256" key="1">
    <source>
        <dbReference type="ARBA" id="ARBA00001798"/>
    </source>
</evidence>
<keyword evidence="12" id="KW-1185">Reference proteome</keyword>
<feature type="compositionally biased region" description="Basic and acidic residues" evidence="9">
    <location>
        <begin position="375"/>
        <end position="384"/>
    </location>
</feature>
<evidence type="ECO:0000256" key="8">
    <source>
        <dbReference type="ARBA" id="ARBA00022833"/>
    </source>
</evidence>
<dbReference type="AlphaFoldDB" id="A0A9P8CA90"/>
<dbReference type="PROSITE" id="PS51873">
    <property type="entry name" value="TRIAD"/>
    <property type="match status" value="1"/>
</dbReference>
<dbReference type="CDD" id="cd22584">
    <property type="entry name" value="Rcat_RBR_unk"/>
    <property type="match status" value="1"/>
</dbReference>
<sequence>MESILSLDPATAALILRFQLQDAQELLTATFRKGKGREGSLTDAQLSLQLFEQDLQRSSTILSDRQMTSSIATACQAHGGVLQLSEIEEHLALTDREAAYRHGGVETAVAVKPLPNGEAVVNKKLLEKTEALYVAKSMGLLTSHGDDESDAAESSSWALTLINKDVTMSSRHLCIACLESFRFFEVARVPCHHEYCGPCLMALFNASLIDVSLFPPRCCKKPILPEDKVCIFINSALAQKYEQKKIEHETKNRTYCSNPKCLVFLQAANHRNVERATCPECERVTCTICKAEGHDGDCPKDEGILQVLEMASEKGWRRCGQCKAVVELDTGCYHITCRCGSQFCYLCGASWKTCTCPHWDESRLYSRTSQVVERRGGRENRQARVDAVAGQSRTDHGCAHREGRRSVAGRA</sequence>
<keyword evidence="5" id="KW-0677">Repeat</keyword>